<dbReference type="InterPro" id="IPR017853">
    <property type="entry name" value="GH"/>
</dbReference>
<feature type="signal peptide" evidence="4">
    <location>
        <begin position="1"/>
        <end position="27"/>
    </location>
</feature>
<dbReference type="AlphaFoldDB" id="A7NPT8"/>
<dbReference type="Proteomes" id="UP000000263">
    <property type="component" value="Chromosome"/>
</dbReference>
<evidence type="ECO:0000256" key="4">
    <source>
        <dbReference type="SAM" id="SignalP"/>
    </source>
</evidence>
<gene>
    <name evidence="6" type="ordered locus">Rcas_3535</name>
</gene>
<keyword evidence="7" id="KW-1185">Reference proteome</keyword>
<dbReference type="GO" id="GO:0004553">
    <property type="term" value="F:hydrolase activity, hydrolyzing O-glycosyl compounds"/>
    <property type="evidence" value="ECO:0007669"/>
    <property type="project" value="InterPro"/>
</dbReference>
<dbReference type="SUPFAM" id="SSF51445">
    <property type="entry name" value="(Trans)glycosidases"/>
    <property type="match status" value="1"/>
</dbReference>
<dbReference type="PANTHER" id="PTHR12631:SF10">
    <property type="entry name" value="BETA-XYLOSIDASE-LIKE PROTEIN-RELATED"/>
    <property type="match status" value="1"/>
</dbReference>
<dbReference type="InterPro" id="IPR051923">
    <property type="entry name" value="Glycosyl_Hydrolase_39"/>
</dbReference>
<dbReference type="OrthoDB" id="136121at2"/>
<dbReference type="eggNOG" id="COG2723">
    <property type="taxonomic scope" value="Bacteria"/>
</dbReference>
<evidence type="ECO:0000256" key="2">
    <source>
        <dbReference type="ARBA" id="ARBA00023295"/>
    </source>
</evidence>
<keyword evidence="2 3" id="KW-0326">Glycosidase</keyword>
<keyword evidence="4" id="KW-0732">Signal</keyword>
<dbReference type="GO" id="GO:0000272">
    <property type="term" value="P:polysaccharide catabolic process"/>
    <property type="evidence" value="ECO:0007669"/>
    <property type="project" value="InterPro"/>
</dbReference>
<comment type="similarity">
    <text evidence="3">Belongs to the glycosyl hydrolase 5 (cellulase A) family.</text>
</comment>
<reference evidence="6 7" key="1">
    <citation type="submission" date="2007-08" db="EMBL/GenBank/DDBJ databases">
        <title>Complete sequence of Roseiflexus castenholzii DSM 13941.</title>
        <authorList>
            <consortium name="US DOE Joint Genome Institute"/>
            <person name="Copeland A."/>
            <person name="Lucas S."/>
            <person name="Lapidus A."/>
            <person name="Barry K."/>
            <person name="Glavina del Rio T."/>
            <person name="Dalin E."/>
            <person name="Tice H."/>
            <person name="Pitluck S."/>
            <person name="Thompson L.S."/>
            <person name="Brettin T."/>
            <person name="Bruce D."/>
            <person name="Detter J.C."/>
            <person name="Han C."/>
            <person name="Tapia R."/>
            <person name="Schmutz J."/>
            <person name="Larimer F."/>
            <person name="Land M."/>
            <person name="Hauser L."/>
            <person name="Kyrpides N."/>
            <person name="Mikhailova N."/>
            <person name="Bryant D.A."/>
            <person name="Hanada S."/>
            <person name="Tsukatani Y."/>
            <person name="Richardson P."/>
        </authorList>
    </citation>
    <scope>NUCLEOTIDE SEQUENCE [LARGE SCALE GENOMIC DNA]</scope>
    <source>
        <strain evidence="7">DSM 13941 / HLO8</strain>
    </source>
</reference>
<dbReference type="Pfam" id="PF00150">
    <property type="entry name" value="Cellulase"/>
    <property type="match status" value="1"/>
</dbReference>
<accession>A7NPT8</accession>
<name>A7NPT8_ROSCS</name>
<evidence type="ECO:0000259" key="5">
    <source>
        <dbReference type="Pfam" id="PF00150"/>
    </source>
</evidence>
<keyword evidence="1 3" id="KW-0378">Hydrolase</keyword>
<protein>
    <recommendedName>
        <fullName evidence="5">Glycoside hydrolase family 5 domain-containing protein</fullName>
    </recommendedName>
</protein>
<dbReference type="CAZy" id="GH39">
    <property type="family name" value="Glycoside Hydrolase Family 39"/>
</dbReference>
<organism evidence="6 7">
    <name type="scientific">Roseiflexus castenholzii (strain DSM 13941 / HLO8)</name>
    <dbReference type="NCBI Taxonomy" id="383372"/>
    <lineage>
        <taxon>Bacteria</taxon>
        <taxon>Bacillati</taxon>
        <taxon>Chloroflexota</taxon>
        <taxon>Chloroflexia</taxon>
        <taxon>Chloroflexales</taxon>
        <taxon>Roseiflexineae</taxon>
        <taxon>Roseiflexaceae</taxon>
        <taxon>Roseiflexus</taxon>
    </lineage>
</organism>
<evidence type="ECO:0000313" key="7">
    <source>
        <dbReference type="Proteomes" id="UP000000263"/>
    </source>
</evidence>
<dbReference type="PANTHER" id="PTHR12631">
    <property type="entry name" value="ALPHA-L-IDURONIDASE"/>
    <property type="match status" value="1"/>
</dbReference>
<feature type="domain" description="Glycoside hydrolase family 5" evidence="5">
    <location>
        <begin position="267"/>
        <end position="419"/>
    </location>
</feature>
<evidence type="ECO:0000256" key="1">
    <source>
        <dbReference type="ARBA" id="ARBA00022801"/>
    </source>
</evidence>
<dbReference type="EMBL" id="CP000804">
    <property type="protein sequence ID" value="ABU59584.1"/>
    <property type="molecule type" value="Genomic_DNA"/>
</dbReference>
<dbReference type="HOGENOM" id="CLU_467623_0_0_0"/>
<dbReference type="Gene3D" id="3.20.20.80">
    <property type="entry name" value="Glycosidases"/>
    <property type="match status" value="1"/>
</dbReference>
<dbReference type="InterPro" id="IPR001547">
    <property type="entry name" value="Glyco_hydro_5"/>
</dbReference>
<evidence type="ECO:0000313" key="6">
    <source>
        <dbReference type="EMBL" id="ABU59584.1"/>
    </source>
</evidence>
<dbReference type="RefSeq" id="WP_012122007.1">
    <property type="nucleotide sequence ID" value="NC_009767.1"/>
</dbReference>
<sequence length="596" mass="67377">MPARKYCSLLLLIVLAGALLLPLRTQAAARSPEEVPPTQPPFRARLFPETGHTAVNSFLSFWERTPNALFVLGYPISAPFIEESFTNPGEYYRVQYFERAILEEHPENYGTPYYILGRLLGTEIVKGRESEAPFQPVPDPRDGTWDEFTRHTLRNSPAPFRSFWLNNGGLAVFGRPLSEQFQEVNQADGNVYWVQYFERQRMEWHPDEPDPRYRILLGLLGNEYRDAHHQGAPAFIPGATAPDQPQPPPASDFAYGYNVILYGQGSTSWQDRPRVLRLVKESGFGWVRQQVRWMDLHDRSGAIYWGELDTIVEDCHREGVKVLLSVVAAPSWATPNGRNGLPSREHFGTFASFMGEMAKRYRGKVQAYEIWNEQNLAVENGGRVPNASFYMDMLVQASQAIKANDPAALIVSGAPSSTETNAPTIAVSDLVFLQQMFADSRFRANVDIVGVHPGGAANPPDTFWPDNPGPGPGWTNSREFYFRRVEDVRALMVRSGLGDMPMWVTEFGWATRNNTPGYGFGNQISFEKQAQYIVRAYEMARTNYSPWMTGMFLWQLNFAVPWRAQGNELHEQASYGVINGDWSPRPAYLALKAMPK</sequence>
<evidence type="ECO:0000256" key="3">
    <source>
        <dbReference type="RuleBase" id="RU361153"/>
    </source>
</evidence>
<dbReference type="STRING" id="383372.Rcas_3535"/>
<dbReference type="KEGG" id="rca:Rcas_3535"/>
<feature type="chain" id="PRO_5002711611" description="Glycoside hydrolase family 5 domain-containing protein" evidence="4">
    <location>
        <begin position="28"/>
        <end position="596"/>
    </location>
</feature>
<proteinExistence type="inferred from homology"/>